<protein>
    <recommendedName>
        <fullName evidence="2">DUF1023 domain-containing protein</fullName>
    </recommendedName>
</protein>
<evidence type="ECO:0000313" key="3">
    <source>
        <dbReference type="EMBL" id="RNL85792.1"/>
    </source>
</evidence>
<proteinExistence type="predicted"/>
<name>A0A3N0ED66_9ACTN</name>
<dbReference type="SUPFAM" id="SSF53474">
    <property type="entry name" value="alpha/beta-Hydrolases"/>
    <property type="match status" value="1"/>
</dbReference>
<dbReference type="RefSeq" id="WP_123200571.1">
    <property type="nucleotide sequence ID" value="NZ_RJMB01000005.1"/>
</dbReference>
<sequence>MTAAQPPAELGETREQPLDLTLPPAQRPTVPPATPEPEPYASRSIRARRTRPRRLEYRLHERDGAWLLARDEQDDGRIVEVLGELDTAEHVAVVVPGNDHTLRNYFEETGPAAPRGNGQRLLQVMHTLYPDARCAVVVWVGYRPPVGFVEASRSGAARAGAADLAALTRFLPPAAQVTLVGHSYGAVVCALALAEGRVDDLVSLASPGLGVRRAAKLGFSGRVWAAQCASDWMRFFPNVRIAGFGHGVSPAHPRFGARIFATGSAEGHCDYYRAEESVSNIARIVLGRHGEVTADPRYHPAGEAVWQRPVSPEGGVETSERIQ</sequence>
<reference evidence="3 4" key="1">
    <citation type="submission" date="2018-11" db="EMBL/GenBank/DDBJ databases">
        <title>The genome draft of YIM 96095.</title>
        <authorList>
            <person name="Tang S.-K."/>
            <person name="Chunyu W.-X."/>
            <person name="Feng Y.-Z."/>
        </authorList>
    </citation>
    <scope>NUCLEOTIDE SEQUENCE [LARGE SCALE GENOMIC DNA]</scope>
    <source>
        <strain evidence="3 4">YIM 96095</strain>
    </source>
</reference>
<dbReference type="Proteomes" id="UP000269198">
    <property type="component" value="Unassembled WGS sequence"/>
</dbReference>
<comment type="caution">
    <text evidence="3">The sequence shown here is derived from an EMBL/GenBank/DDBJ whole genome shotgun (WGS) entry which is preliminary data.</text>
</comment>
<dbReference type="Pfam" id="PF06259">
    <property type="entry name" value="Abhydrolase_8"/>
    <property type="match status" value="1"/>
</dbReference>
<organism evidence="3 4">
    <name type="scientific">Halostreptopolyspora alba</name>
    <dbReference type="NCBI Taxonomy" id="2487137"/>
    <lineage>
        <taxon>Bacteria</taxon>
        <taxon>Bacillati</taxon>
        <taxon>Actinomycetota</taxon>
        <taxon>Actinomycetes</taxon>
        <taxon>Streptosporangiales</taxon>
        <taxon>Nocardiopsidaceae</taxon>
        <taxon>Halostreptopolyspora</taxon>
    </lineage>
</organism>
<dbReference type="EMBL" id="RJMB01000005">
    <property type="protein sequence ID" value="RNL85792.1"/>
    <property type="molecule type" value="Genomic_DNA"/>
</dbReference>
<feature type="domain" description="DUF1023" evidence="2">
    <location>
        <begin position="71"/>
        <end position="239"/>
    </location>
</feature>
<dbReference type="Gene3D" id="3.40.50.1820">
    <property type="entry name" value="alpha/beta hydrolase"/>
    <property type="match status" value="1"/>
</dbReference>
<dbReference type="OrthoDB" id="5170249at2"/>
<accession>A0A3N0ED66</accession>
<evidence type="ECO:0000259" key="2">
    <source>
        <dbReference type="Pfam" id="PF06259"/>
    </source>
</evidence>
<dbReference type="AlphaFoldDB" id="A0A3N0ED66"/>
<dbReference type="InterPro" id="IPR010427">
    <property type="entry name" value="DUF1023"/>
</dbReference>
<keyword evidence="4" id="KW-1185">Reference proteome</keyword>
<dbReference type="InterPro" id="IPR029058">
    <property type="entry name" value="AB_hydrolase_fold"/>
</dbReference>
<gene>
    <name evidence="3" type="ORF">EFW17_07460</name>
</gene>
<feature type="region of interest" description="Disordered" evidence="1">
    <location>
        <begin position="1"/>
        <end position="47"/>
    </location>
</feature>
<evidence type="ECO:0000313" key="4">
    <source>
        <dbReference type="Proteomes" id="UP000269198"/>
    </source>
</evidence>
<feature type="compositionally biased region" description="Pro residues" evidence="1">
    <location>
        <begin position="25"/>
        <end position="38"/>
    </location>
</feature>
<evidence type="ECO:0000256" key="1">
    <source>
        <dbReference type="SAM" id="MobiDB-lite"/>
    </source>
</evidence>